<dbReference type="KEGG" id="ntd:EGO55_10325"/>
<evidence type="ECO:0000313" key="3">
    <source>
        <dbReference type="Proteomes" id="UP000016568"/>
    </source>
</evidence>
<dbReference type="OrthoDB" id="7565577at2"/>
<dbReference type="Pfam" id="PF12680">
    <property type="entry name" value="SnoaL_2"/>
    <property type="match status" value="1"/>
</dbReference>
<dbReference type="SUPFAM" id="SSF54427">
    <property type="entry name" value="NTF2-like"/>
    <property type="match status" value="1"/>
</dbReference>
<sequence length="144" mass="16002">MGKTVYSKDKLLALSMQRFAAVSSGDLDATMAVLVDEPVFELHPAGLQLSGHADVLQYYKQFLASAGHAISGDIIDTFVSDSAVCLELRMTHGADDDAPEYFRMIAVQPVENGRFTGERLYGDERLFRLMFPNPVWSLFQPLEI</sequence>
<dbReference type="InterPro" id="IPR032710">
    <property type="entry name" value="NTF2-like_dom_sf"/>
</dbReference>
<dbReference type="AlphaFoldDB" id="U3A833"/>
<dbReference type="Gene3D" id="3.10.450.50">
    <property type="match status" value="1"/>
</dbReference>
<accession>U3A833</accession>
<reference evidence="2 3" key="1">
    <citation type="submission" date="2013-09" db="EMBL/GenBank/DDBJ databases">
        <title>Whole genome shotgun sequence of Novosphingobium tardaugens NBRC 16725.</title>
        <authorList>
            <person name="Isaki S."/>
            <person name="Hosoyama A."/>
            <person name="Tsuchikane K."/>
            <person name="Katsumata H."/>
            <person name="Ando Y."/>
            <person name="Yamazaki S."/>
            <person name="Fujita N."/>
        </authorList>
    </citation>
    <scope>NUCLEOTIDE SEQUENCE [LARGE SCALE GENOMIC DNA]</scope>
    <source>
        <strain evidence="2 3">NBRC 16725</strain>
    </source>
</reference>
<dbReference type="Proteomes" id="UP000016568">
    <property type="component" value="Unassembled WGS sequence"/>
</dbReference>
<gene>
    <name evidence="2" type="ORF">NT2_12_01720</name>
</gene>
<comment type="caution">
    <text evidence="2">The sequence shown here is derived from an EMBL/GenBank/DDBJ whole genome shotgun (WGS) entry which is preliminary data.</text>
</comment>
<name>U3A833_9SPHN</name>
<dbReference type="EMBL" id="BASZ01000012">
    <property type="protein sequence ID" value="GAD50913.1"/>
    <property type="molecule type" value="Genomic_DNA"/>
</dbReference>
<proteinExistence type="predicted"/>
<evidence type="ECO:0000313" key="2">
    <source>
        <dbReference type="EMBL" id="GAD50913.1"/>
    </source>
</evidence>
<dbReference type="InterPro" id="IPR037401">
    <property type="entry name" value="SnoaL-like"/>
</dbReference>
<evidence type="ECO:0000259" key="1">
    <source>
        <dbReference type="Pfam" id="PF12680"/>
    </source>
</evidence>
<dbReference type="RefSeq" id="WP_021691731.1">
    <property type="nucleotide sequence ID" value="NZ_BASZ01000012.1"/>
</dbReference>
<organism evidence="2 3">
    <name type="scientific">Caenibius tardaugens NBRC 16725</name>
    <dbReference type="NCBI Taxonomy" id="1219035"/>
    <lineage>
        <taxon>Bacteria</taxon>
        <taxon>Pseudomonadati</taxon>
        <taxon>Pseudomonadota</taxon>
        <taxon>Alphaproteobacteria</taxon>
        <taxon>Sphingomonadales</taxon>
        <taxon>Erythrobacteraceae</taxon>
        <taxon>Caenibius</taxon>
    </lineage>
</organism>
<protein>
    <recommendedName>
        <fullName evidence="1">SnoaL-like domain-containing protein</fullName>
    </recommendedName>
</protein>
<keyword evidence="3" id="KW-1185">Reference proteome</keyword>
<feature type="domain" description="SnoaL-like" evidence="1">
    <location>
        <begin position="19"/>
        <end position="116"/>
    </location>
</feature>